<dbReference type="Proteomes" id="UP000805193">
    <property type="component" value="Unassembled WGS sequence"/>
</dbReference>
<protein>
    <submittedName>
        <fullName evidence="1">Uncharacterized protein</fullName>
    </submittedName>
</protein>
<evidence type="ECO:0000313" key="2">
    <source>
        <dbReference type="Proteomes" id="UP000805193"/>
    </source>
</evidence>
<gene>
    <name evidence="1" type="ORF">HPB47_004567</name>
</gene>
<proteinExistence type="predicted"/>
<keyword evidence="2" id="KW-1185">Reference proteome</keyword>
<accession>A0AC60PFC6</accession>
<comment type="caution">
    <text evidence="1">The sequence shown here is derived from an EMBL/GenBank/DDBJ whole genome shotgun (WGS) entry which is preliminary data.</text>
</comment>
<dbReference type="EMBL" id="JABSTQ010010696">
    <property type="protein sequence ID" value="KAG0418822.1"/>
    <property type="molecule type" value="Genomic_DNA"/>
</dbReference>
<name>A0AC60PFC6_IXOPE</name>
<reference evidence="1 2" key="1">
    <citation type="journal article" date="2020" name="Cell">
        <title>Large-Scale Comparative Analyses of Tick Genomes Elucidate Their Genetic Diversity and Vector Capacities.</title>
        <authorList>
            <consortium name="Tick Genome and Microbiome Consortium (TIGMIC)"/>
            <person name="Jia N."/>
            <person name="Wang J."/>
            <person name="Shi W."/>
            <person name="Du L."/>
            <person name="Sun Y."/>
            <person name="Zhan W."/>
            <person name="Jiang J.F."/>
            <person name="Wang Q."/>
            <person name="Zhang B."/>
            <person name="Ji P."/>
            <person name="Bell-Sakyi L."/>
            <person name="Cui X.M."/>
            <person name="Yuan T.T."/>
            <person name="Jiang B.G."/>
            <person name="Yang W.F."/>
            <person name="Lam T.T."/>
            <person name="Chang Q.C."/>
            <person name="Ding S.J."/>
            <person name="Wang X.J."/>
            <person name="Zhu J.G."/>
            <person name="Ruan X.D."/>
            <person name="Zhao L."/>
            <person name="Wei J.T."/>
            <person name="Ye R.Z."/>
            <person name="Que T.C."/>
            <person name="Du C.H."/>
            <person name="Zhou Y.H."/>
            <person name="Cheng J.X."/>
            <person name="Dai P.F."/>
            <person name="Guo W.B."/>
            <person name="Han X.H."/>
            <person name="Huang E.J."/>
            <person name="Li L.F."/>
            <person name="Wei W."/>
            <person name="Gao Y.C."/>
            <person name="Liu J.Z."/>
            <person name="Shao H.Z."/>
            <person name="Wang X."/>
            <person name="Wang C.C."/>
            <person name="Yang T.C."/>
            <person name="Huo Q.B."/>
            <person name="Li W."/>
            <person name="Chen H.Y."/>
            <person name="Chen S.E."/>
            <person name="Zhou L.G."/>
            <person name="Ni X.B."/>
            <person name="Tian J.H."/>
            <person name="Sheng Y."/>
            <person name="Liu T."/>
            <person name="Pan Y.S."/>
            <person name="Xia L.Y."/>
            <person name="Li J."/>
            <person name="Zhao F."/>
            <person name="Cao W.C."/>
        </authorList>
    </citation>
    <scope>NUCLEOTIDE SEQUENCE [LARGE SCALE GENOMIC DNA]</scope>
    <source>
        <strain evidence="1">Iper-2018</strain>
    </source>
</reference>
<evidence type="ECO:0000313" key="1">
    <source>
        <dbReference type="EMBL" id="KAG0418822.1"/>
    </source>
</evidence>
<organism evidence="1 2">
    <name type="scientific">Ixodes persulcatus</name>
    <name type="common">Taiga tick</name>
    <dbReference type="NCBI Taxonomy" id="34615"/>
    <lineage>
        <taxon>Eukaryota</taxon>
        <taxon>Metazoa</taxon>
        <taxon>Ecdysozoa</taxon>
        <taxon>Arthropoda</taxon>
        <taxon>Chelicerata</taxon>
        <taxon>Arachnida</taxon>
        <taxon>Acari</taxon>
        <taxon>Parasitiformes</taxon>
        <taxon>Ixodida</taxon>
        <taxon>Ixodoidea</taxon>
        <taxon>Ixodidae</taxon>
        <taxon>Ixodinae</taxon>
        <taxon>Ixodes</taxon>
    </lineage>
</organism>
<sequence length="299" mass="32802">MQSGSRKCTEMQKGFTKYLGRRWGLPFVMVSGALIKHELSRTGGSSCWLTLDVANMVFIENNRTMTNRGTFPSVGCPQRHLSLLQLLGHDKAMPALTVFMTQEGHVGETTFRGSVDHPEITFHEDRDPSACILRTGVRNEDTNVIAAFRIRALEPAFGHRLTGPPPYATDGSLLSLARNHLDAPVLMSSLLSTTEGSSTYNPSTMPLNKLPPHPSSPVSLPPPQEATASTPSSLERRLCDKRLREICICFTGLGGTPAMGFAYQCRMFFLCSKGLNDLPTDAVLHSNPAHFKAFIEEIV</sequence>